<dbReference type="Gene3D" id="3.10.20.90">
    <property type="entry name" value="Phosphatidylinositol 3-kinase Catalytic Subunit, Chain A, domain 1"/>
    <property type="match status" value="1"/>
</dbReference>
<dbReference type="InterPro" id="IPR000626">
    <property type="entry name" value="Ubiquitin-like_dom"/>
</dbReference>
<dbReference type="SUPFAM" id="SSF54236">
    <property type="entry name" value="Ubiquitin-like"/>
    <property type="match status" value="1"/>
</dbReference>
<sequence length="221" mass="24613">MGGGCTCQSSSRDRIKIQKVGNFMISIYENKTVGKGCKRTLAWETSCTPEEVQKKIEEFWDTRVTGDPVGWITLKMACDEPDANAAQQIIQSAGMNLFEGSLSITFDALGNRYDLPPFVINPPVKYGTPKSSQLILAGNEVWELSLRCPKFDKDLVATVNSSDKVESLKSFFADTHKIELKAVRMFYNGKELKNGDLLCNYKLQNKSVLNVFLPALVQNEG</sequence>
<dbReference type="InterPro" id="IPR038169">
    <property type="entry name" value="DC-UbP/UBTD2_N_sf"/>
</dbReference>
<dbReference type="PROSITE" id="PS50053">
    <property type="entry name" value="UBIQUITIN_2"/>
    <property type="match status" value="1"/>
</dbReference>
<dbReference type="AlphaFoldDB" id="A0AAU9INN3"/>
<feature type="domain" description="Ubiquitin-like" evidence="1">
    <location>
        <begin position="142"/>
        <end position="213"/>
    </location>
</feature>
<dbReference type="InterPro" id="IPR039869">
    <property type="entry name" value="UBTD1/2"/>
</dbReference>
<dbReference type="CDD" id="cd17039">
    <property type="entry name" value="Ubl_ubiquitin_like"/>
    <property type="match status" value="1"/>
</dbReference>
<dbReference type="Pfam" id="PF00240">
    <property type="entry name" value="ubiquitin"/>
    <property type="match status" value="1"/>
</dbReference>
<organism evidence="2 3">
    <name type="scientific">Blepharisma stoltei</name>
    <dbReference type="NCBI Taxonomy" id="1481888"/>
    <lineage>
        <taxon>Eukaryota</taxon>
        <taxon>Sar</taxon>
        <taxon>Alveolata</taxon>
        <taxon>Ciliophora</taxon>
        <taxon>Postciliodesmatophora</taxon>
        <taxon>Heterotrichea</taxon>
        <taxon>Heterotrichida</taxon>
        <taxon>Blepharismidae</taxon>
        <taxon>Blepharisma</taxon>
    </lineage>
</organism>
<gene>
    <name evidence="2" type="ORF">BSTOLATCC_MIC11767</name>
</gene>
<reference evidence="2" key="1">
    <citation type="submission" date="2021-09" db="EMBL/GenBank/DDBJ databases">
        <authorList>
            <consortium name="AG Swart"/>
            <person name="Singh M."/>
            <person name="Singh A."/>
            <person name="Seah K."/>
            <person name="Emmerich C."/>
        </authorList>
    </citation>
    <scope>NUCLEOTIDE SEQUENCE</scope>
    <source>
        <strain evidence="2">ATCC30299</strain>
    </source>
</reference>
<dbReference type="Pfam" id="PF16455">
    <property type="entry name" value="UBD"/>
    <property type="match status" value="1"/>
</dbReference>
<name>A0AAU9INN3_9CILI</name>
<dbReference type="PANTHER" id="PTHR13609">
    <property type="entry name" value="UBIQUITIN DOMAIN CONTAINING 1 PROTEIN-RELATED"/>
    <property type="match status" value="1"/>
</dbReference>
<dbReference type="Proteomes" id="UP001162131">
    <property type="component" value="Unassembled WGS sequence"/>
</dbReference>
<evidence type="ECO:0000313" key="2">
    <source>
        <dbReference type="EMBL" id="CAG9314772.1"/>
    </source>
</evidence>
<protein>
    <recommendedName>
        <fullName evidence="1">Ubiquitin-like domain-containing protein</fullName>
    </recommendedName>
</protein>
<dbReference type="Gene3D" id="1.20.225.20">
    <property type="entry name" value="Ub domain-containing protein, DC-UbP/UBTD2, N-terminal domain"/>
    <property type="match status" value="1"/>
</dbReference>
<dbReference type="EMBL" id="CAJZBQ010000012">
    <property type="protein sequence ID" value="CAG9314772.1"/>
    <property type="molecule type" value="Genomic_DNA"/>
</dbReference>
<dbReference type="InterPro" id="IPR032752">
    <property type="entry name" value="DC-UbP/UBTD2_N"/>
</dbReference>
<proteinExistence type="predicted"/>
<dbReference type="InterPro" id="IPR029071">
    <property type="entry name" value="Ubiquitin-like_domsf"/>
</dbReference>
<keyword evidence="3" id="KW-1185">Reference proteome</keyword>
<comment type="caution">
    <text evidence="2">The sequence shown here is derived from an EMBL/GenBank/DDBJ whole genome shotgun (WGS) entry which is preliminary data.</text>
</comment>
<accession>A0AAU9INN3</accession>
<evidence type="ECO:0000313" key="3">
    <source>
        <dbReference type="Proteomes" id="UP001162131"/>
    </source>
</evidence>
<evidence type="ECO:0000259" key="1">
    <source>
        <dbReference type="PROSITE" id="PS50053"/>
    </source>
</evidence>